<evidence type="ECO:0000256" key="17">
    <source>
        <dbReference type="SAM" id="MobiDB-lite"/>
    </source>
</evidence>
<keyword evidence="5" id="KW-0547">Nucleotide-binding</keyword>
<evidence type="ECO:0000256" key="9">
    <source>
        <dbReference type="ARBA" id="ARBA00022946"/>
    </source>
</evidence>
<feature type="domain" description="Tim44-like" evidence="18">
    <location>
        <begin position="726"/>
        <end position="875"/>
    </location>
</feature>
<dbReference type="Pfam" id="PF04280">
    <property type="entry name" value="Tim44"/>
    <property type="match status" value="1"/>
</dbReference>
<comment type="subcellular location">
    <subcellularLocation>
        <location evidence="1">Mitochondrion inner membrane</location>
        <topology evidence="1">Peripheral membrane protein</topology>
        <orientation evidence="1">Matrix side</orientation>
    </subcellularLocation>
</comment>
<evidence type="ECO:0000259" key="18">
    <source>
        <dbReference type="SMART" id="SM00978"/>
    </source>
</evidence>
<feature type="compositionally biased region" description="Basic and acidic residues" evidence="17">
    <location>
        <begin position="270"/>
        <end position="281"/>
    </location>
</feature>
<evidence type="ECO:0000256" key="15">
    <source>
        <dbReference type="ARBA" id="ARBA00074309"/>
    </source>
</evidence>
<reference evidence="19" key="1">
    <citation type="submission" date="2020-07" db="EMBL/GenBank/DDBJ databases">
        <authorList>
            <person name="Nazaruddin N."/>
        </authorList>
    </citation>
    <scope>NUCLEOTIDE SEQUENCE</scope>
</reference>
<evidence type="ECO:0000256" key="1">
    <source>
        <dbReference type="ARBA" id="ARBA00004443"/>
    </source>
</evidence>
<evidence type="ECO:0000256" key="12">
    <source>
        <dbReference type="ARBA" id="ARBA00023136"/>
    </source>
</evidence>
<keyword evidence="16" id="KW-0175">Coiled coil</keyword>
<comment type="caution">
    <text evidence="19">The sequence shown here is derived from an EMBL/GenBank/DDBJ whole genome shotgun (WGS) entry which is preliminary data.</text>
</comment>
<keyword evidence="11" id="KW-0496">Mitochondrion</keyword>
<accession>A0A6V7H4C3</accession>
<dbReference type="Pfam" id="PF06413">
    <property type="entry name" value="Neugrin"/>
    <property type="match status" value="1"/>
</dbReference>
<feature type="region of interest" description="Disordered" evidence="17">
    <location>
        <begin position="369"/>
        <end position="392"/>
    </location>
</feature>
<organism evidence="19 20">
    <name type="scientific">Heterotrigona itama</name>
    <dbReference type="NCBI Taxonomy" id="395501"/>
    <lineage>
        <taxon>Eukaryota</taxon>
        <taxon>Metazoa</taxon>
        <taxon>Ecdysozoa</taxon>
        <taxon>Arthropoda</taxon>
        <taxon>Hexapoda</taxon>
        <taxon>Insecta</taxon>
        <taxon>Pterygota</taxon>
        <taxon>Neoptera</taxon>
        <taxon>Endopterygota</taxon>
        <taxon>Hymenoptera</taxon>
        <taxon>Apocrita</taxon>
        <taxon>Aculeata</taxon>
        <taxon>Apoidea</taxon>
        <taxon>Anthophila</taxon>
        <taxon>Apidae</taxon>
        <taxon>Heterotrigona</taxon>
    </lineage>
</organism>
<dbReference type="InterPro" id="IPR032710">
    <property type="entry name" value="NTF2-like_dom_sf"/>
</dbReference>
<keyword evidence="20" id="KW-1185">Reference proteome</keyword>
<dbReference type="InterPro" id="IPR039544">
    <property type="entry name" value="Tim44-like"/>
</dbReference>
<evidence type="ECO:0000256" key="6">
    <source>
        <dbReference type="ARBA" id="ARBA00022792"/>
    </source>
</evidence>
<feature type="region of interest" description="Disordered" evidence="17">
    <location>
        <begin position="261"/>
        <end position="299"/>
    </location>
</feature>
<keyword evidence="7" id="KW-0067">ATP-binding</keyword>
<dbReference type="FunFam" id="3.10.450.240:FF:000001">
    <property type="entry name" value="Mitochondrial import inner membrane translocase subunit TIM44"/>
    <property type="match status" value="1"/>
</dbReference>
<keyword evidence="12" id="KW-0472">Membrane</keyword>
<dbReference type="GO" id="GO:0030150">
    <property type="term" value="P:protein import into mitochondrial matrix"/>
    <property type="evidence" value="ECO:0007669"/>
    <property type="project" value="TreeGrafter"/>
</dbReference>
<dbReference type="GO" id="GO:0005524">
    <property type="term" value="F:ATP binding"/>
    <property type="evidence" value="ECO:0007669"/>
    <property type="project" value="UniProtKB-KW"/>
</dbReference>
<dbReference type="InterPro" id="IPR007379">
    <property type="entry name" value="Tim44-like_dom"/>
</dbReference>
<dbReference type="PANTHER" id="PTHR10721:SF1">
    <property type="entry name" value="MITOCHONDRIAL IMPORT INNER MEMBRANE TRANSLOCASE SUBUNIT TIM44"/>
    <property type="match status" value="1"/>
</dbReference>
<evidence type="ECO:0000256" key="10">
    <source>
        <dbReference type="ARBA" id="ARBA00023010"/>
    </source>
</evidence>
<dbReference type="OrthoDB" id="10265990at2759"/>
<evidence type="ECO:0000313" key="19">
    <source>
        <dbReference type="EMBL" id="CAD1473832.1"/>
    </source>
</evidence>
<dbReference type="InterPro" id="IPR010487">
    <property type="entry name" value="NGRN/Rrg9"/>
</dbReference>
<evidence type="ECO:0000256" key="13">
    <source>
        <dbReference type="ARBA" id="ARBA00057148"/>
    </source>
</evidence>
<keyword evidence="8" id="KW-0653">Protein transport</keyword>
<evidence type="ECO:0000256" key="2">
    <source>
        <dbReference type="ARBA" id="ARBA00009597"/>
    </source>
</evidence>
<proteinExistence type="inferred from homology"/>
<protein>
    <recommendedName>
        <fullName evidence="15">Mitochondrial import inner membrane translocase subunit TIM44</fullName>
    </recommendedName>
</protein>
<keyword evidence="6" id="KW-0999">Mitochondrion inner membrane</keyword>
<dbReference type="EMBL" id="CAJDYZ010006911">
    <property type="protein sequence ID" value="CAD1473832.1"/>
    <property type="molecule type" value="Genomic_DNA"/>
</dbReference>
<dbReference type="PANTHER" id="PTHR10721">
    <property type="entry name" value="MITOCHONDRIAL IMPORT INNER MEMBRANE TRANSLOCASE SUBUNIT TIM44"/>
    <property type="match status" value="1"/>
</dbReference>
<evidence type="ECO:0000256" key="3">
    <source>
        <dbReference type="ARBA" id="ARBA00022448"/>
    </source>
</evidence>
<evidence type="ECO:0000256" key="16">
    <source>
        <dbReference type="SAM" id="Coils"/>
    </source>
</evidence>
<dbReference type="SMART" id="SM00978">
    <property type="entry name" value="Tim44"/>
    <property type="match status" value="1"/>
</dbReference>
<evidence type="ECO:0000256" key="4">
    <source>
        <dbReference type="ARBA" id="ARBA00022553"/>
    </source>
</evidence>
<evidence type="ECO:0000313" key="20">
    <source>
        <dbReference type="Proteomes" id="UP000752696"/>
    </source>
</evidence>
<dbReference type="Proteomes" id="UP000752696">
    <property type="component" value="Unassembled WGS sequence"/>
</dbReference>
<keyword evidence="9" id="KW-0809">Transit peptide</keyword>
<dbReference type="Gene3D" id="3.10.450.240">
    <property type="match status" value="1"/>
</dbReference>
<sequence length="882" mass="101708">MNNIRVITFKLLRTYVTKPRHAVAGVRGKIHLTKKENDKEFEDDLEEFDQDDIGVYETDLGDIMDSYADYDRQSEKDRELLKRRIVRSKYFKEVEPNFLTYVEKDEIRKLHREDPSEWTPERLSESFPALPHTIRKILKAKWEPKSVERILAYDNKVVKNWKQFKTGQLPVNPILEEHLMKFKNRKIILSNRETLAEKYVLPKIELPKPKSLFFRSVITDSVGKKSTMENKILISLQDNASKDVKKSETTGEKNTRLVNKMSNDTMNGNEHSERSNTKDKLITLQNNKSRTNRKSNMSEKKERLIFETDNDFVNRETKKYNIEGETLVFEEFLKKKLSNPDKIPYEEKVTLVDTYKKYIETKNLENLSNVSPNTVEDTDTEEKSVNTTKNPCDGSVVNVTADESESVITRLENENNFSVCRTSLIGITRSARSKKKLPRDGSTICIYNVVLRSQLPQITDVQGLSVRFYSNPARRPSFISQFIENIKQEIQKNKEMKESLKKFREEAEKLEQSEALRSARQKFQAVESEATKGSEALKEKLESLKGKVQVKSNVLIKLTSMVQEVLEEASKTELGKKAGQLSEEITKSAKGAAETISEKSQALGKTTAFQTISQTAEAVREELDHQGMHGRVYVPPKVLRKRKDVVESTDSKVVQPNEDATGVELHKDSKFYQSWQHFKDKNPYVNKVLEWKIKYEESDNPVIRASRLLTDKVTDIVGGLFQKTDLSETLTEICKLDPSFDRVQFLKYCETDIIPNILEAMVRGNLEILKDWCHEAPYKLLAQPLLQVEKLGYQLDNKILDINNVDLIMGKVMEQGPVLIISFQCQQIMCVRDAKKNVIEGDPEKVMRVNYIWVLCRDPTELNPKAAWRLLDISATSTEQFV</sequence>
<dbReference type="GO" id="GO:0051087">
    <property type="term" value="F:protein-folding chaperone binding"/>
    <property type="evidence" value="ECO:0007669"/>
    <property type="project" value="TreeGrafter"/>
</dbReference>
<dbReference type="SUPFAM" id="SSF54427">
    <property type="entry name" value="NTF2-like"/>
    <property type="match status" value="1"/>
</dbReference>
<comment type="similarity">
    <text evidence="2">Belongs to the Tim44 family.</text>
</comment>
<evidence type="ECO:0000256" key="14">
    <source>
        <dbReference type="ARBA" id="ARBA00063163"/>
    </source>
</evidence>
<dbReference type="AlphaFoldDB" id="A0A6V7H4C3"/>
<feature type="coiled-coil region" evidence="16">
    <location>
        <begin position="479"/>
        <end position="513"/>
    </location>
</feature>
<keyword evidence="4" id="KW-0597">Phosphoprotein</keyword>
<comment type="subunit">
    <text evidence="14">Probable component of the PAM complex at least composed of a mitochondrial HSP70 protein, GRPEL1 or GRPEL2, TIMM44, TIMM16/PAM16 and TIMM14/DNAJC19. The complex interacts with the TIMM23 component of the TIM23 complex. Interacts with SLC25A4/ANT1 and SLC25A5/ANT2; leading to inhibit the presequence translocase TIMM23, thereby promoting stabilization of PINK1.</text>
</comment>
<dbReference type="GO" id="GO:0005743">
    <property type="term" value="C:mitochondrial inner membrane"/>
    <property type="evidence" value="ECO:0007669"/>
    <property type="project" value="UniProtKB-SubCell"/>
</dbReference>
<keyword evidence="3" id="KW-0813">Transport</keyword>
<name>A0A6V7H4C3_9HYME</name>
<comment type="function">
    <text evidence="13">Essential component of the PAM complex, a complex required for the translocation of transit peptide-containing proteins from the inner membrane into the mitochondrial matrix in an ATP-dependent manner. Recruits mitochondrial HSP70 to drive protein translocation into the matrix using ATP as an energy source.</text>
</comment>
<gene>
    <name evidence="19" type="ORF">MHI_LOCUS416488</name>
</gene>
<evidence type="ECO:0000256" key="7">
    <source>
        <dbReference type="ARBA" id="ARBA00022840"/>
    </source>
</evidence>
<evidence type="ECO:0000256" key="11">
    <source>
        <dbReference type="ARBA" id="ARBA00023128"/>
    </source>
</evidence>
<keyword evidence="10" id="KW-0811">Translocation</keyword>
<evidence type="ECO:0000256" key="8">
    <source>
        <dbReference type="ARBA" id="ARBA00022927"/>
    </source>
</evidence>
<evidence type="ECO:0000256" key="5">
    <source>
        <dbReference type="ARBA" id="ARBA00022741"/>
    </source>
</evidence>